<keyword evidence="3" id="KW-1185">Reference proteome</keyword>
<dbReference type="PANTHER" id="PTHR41386">
    <property type="entry name" value="INTEGRAL MEMBRANE PROTEIN-RELATED"/>
    <property type="match status" value="1"/>
</dbReference>
<dbReference type="EMBL" id="JACHFM010000004">
    <property type="protein sequence ID" value="MBB5223772.1"/>
    <property type="molecule type" value="Genomic_DNA"/>
</dbReference>
<dbReference type="Proteomes" id="UP000549457">
    <property type="component" value="Unassembled WGS sequence"/>
</dbReference>
<feature type="transmembrane region" description="Helical" evidence="1">
    <location>
        <begin position="99"/>
        <end position="119"/>
    </location>
</feature>
<keyword evidence="1" id="KW-1133">Transmembrane helix</keyword>
<feature type="transmembrane region" description="Helical" evidence="1">
    <location>
        <begin position="59"/>
        <end position="79"/>
    </location>
</feature>
<dbReference type="InterPro" id="IPR010406">
    <property type="entry name" value="DUF1003"/>
</dbReference>
<sequence length="176" mass="19630">MASKRERLAKRLFGKEIHALADAEAAILNQIDRREPISQDVTRIIAGQSSAGDRLADRVASVGGSWGFIGGFSVVLLGWMLLNSDVLSRWGFVFDPYPFIFLNLMLSTLAAIQAPIIMMSQNRQAEKDRLAAQLDFQVNLRTEIEILHIQAKIDDAILTRLDQIIERLDAKPADGR</sequence>
<dbReference type="AlphaFoldDB" id="A0A840SXG5"/>
<accession>A0A840SXG5</accession>
<dbReference type="PANTHER" id="PTHR41386:SF1">
    <property type="entry name" value="MEMBRANE PROTEIN"/>
    <property type="match status" value="1"/>
</dbReference>
<evidence type="ECO:0000256" key="1">
    <source>
        <dbReference type="SAM" id="Phobius"/>
    </source>
</evidence>
<evidence type="ECO:0000313" key="3">
    <source>
        <dbReference type="Proteomes" id="UP000549457"/>
    </source>
</evidence>
<evidence type="ECO:0000313" key="2">
    <source>
        <dbReference type="EMBL" id="MBB5223772.1"/>
    </source>
</evidence>
<proteinExistence type="predicted"/>
<keyword evidence="1" id="KW-0472">Membrane</keyword>
<keyword evidence="1" id="KW-0812">Transmembrane</keyword>
<gene>
    <name evidence="2" type="ORF">HNP73_003726</name>
</gene>
<reference evidence="2 3" key="1">
    <citation type="submission" date="2020-08" db="EMBL/GenBank/DDBJ databases">
        <title>Genomic Encyclopedia of Type Strains, Phase IV (KMG-IV): sequencing the most valuable type-strain genomes for metagenomic binning, comparative biology and taxonomic classification.</title>
        <authorList>
            <person name="Goeker M."/>
        </authorList>
    </citation>
    <scope>NUCLEOTIDE SEQUENCE [LARGE SCALE GENOMIC DNA]</scope>
    <source>
        <strain evidence="2 3">DSM 101730</strain>
    </source>
</reference>
<comment type="caution">
    <text evidence="2">The sequence shown here is derived from an EMBL/GenBank/DDBJ whole genome shotgun (WGS) entry which is preliminary data.</text>
</comment>
<protein>
    <submittedName>
        <fullName evidence="2">Putative membrane protein</fullName>
    </submittedName>
</protein>
<dbReference type="Pfam" id="PF06210">
    <property type="entry name" value="DUF1003"/>
    <property type="match status" value="1"/>
</dbReference>
<name>A0A840SXG5_9RHOB</name>
<dbReference type="RefSeq" id="WP_184153318.1">
    <property type="nucleotide sequence ID" value="NZ_JACHFM010000004.1"/>
</dbReference>
<organism evidence="2 3">
    <name type="scientific">Amaricoccus macauensis</name>
    <dbReference type="NCBI Taxonomy" id="57001"/>
    <lineage>
        <taxon>Bacteria</taxon>
        <taxon>Pseudomonadati</taxon>
        <taxon>Pseudomonadota</taxon>
        <taxon>Alphaproteobacteria</taxon>
        <taxon>Rhodobacterales</taxon>
        <taxon>Paracoccaceae</taxon>
        <taxon>Amaricoccus</taxon>
    </lineage>
</organism>